<evidence type="ECO:0000313" key="1">
    <source>
        <dbReference type="EMBL" id="MPC53620.1"/>
    </source>
</evidence>
<comment type="caution">
    <text evidence="1">The sequence shown here is derived from an EMBL/GenBank/DDBJ whole genome shotgun (WGS) entry which is preliminary data.</text>
</comment>
<dbReference type="AlphaFoldDB" id="A0A5B7G0U6"/>
<dbReference type="Proteomes" id="UP000324222">
    <property type="component" value="Unassembled WGS sequence"/>
</dbReference>
<gene>
    <name evidence="1" type="ORF">E2C01_047521</name>
</gene>
<name>A0A5B7G0U6_PORTR</name>
<dbReference type="EMBL" id="VSRR010011768">
    <property type="protein sequence ID" value="MPC53620.1"/>
    <property type="molecule type" value="Genomic_DNA"/>
</dbReference>
<sequence length="112" mass="12180">MGAEVKGLTQHVSLPSHVSQPGTCFRGVGLNLVIKLTLVLIVKRNVTYYHISSTVRRGEDSGRLTAVWEACWKALHGRLLSGQVKGGVGFCRRHRHLGVPGDVAWIPSQGVN</sequence>
<accession>A0A5B7G0U6</accession>
<proteinExistence type="predicted"/>
<keyword evidence="2" id="KW-1185">Reference proteome</keyword>
<protein>
    <submittedName>
        <fullName evidence="1">Uncharacterized protein</fullName>
    </submittedName>
</protein>
<organism evidence="1 2">
    <name type="scientific">Portunus trituberculatus</name>
    <name type="common">Swimming crab</name>
    <name type="synonym">Neptunus trituberculatus</name>
    <dbReference type="NCBI Taxonomy" id="210409"/>
    <lineage>
        <taxon>Eukaryota</taxon>
        <taxon>Metazoa</taxon>
        <taxon>Ecdysozoa</taxon>
        <taxon>Arthropoda</taxon>
        <taxon>Crustacea</taxon>
        <taxon>Multicrustacea</taxon>
        <taxon>Malacostraca</taxon>
        <taxon>Eumalacostraca</taxon>
        <taxon>Eucarida</taxon>
        <taxon>Decapoda</taxon>
        <taxon>Pleocyemata</taxon>
        <taxon>Brachyura</taxon>
        <taxon>Eubrachyura</taxon>
        <taxon>Portunoidea</taxon>
        <taxon>Portunidae</taxon>
        <taxon>Portuninae</taxon>
        <taxon>Portunus</taxon>
    </lineage>
</organism>
<evidence type="ECO:0000313" key="2">
    <source>
        <dbReference type="Proteomes" id="UP000324222"/>
    </source>
</evidence>
<reference evidence="1 2" key="1">
    <citation type="submission" date="2019-05" db="EMBL/GenBank/DDBJ databases">
        <title>Another draft genome of Portunus trituberculatus and its Hox gene families provides insights of decapod evolution.</title>
        <authorList>
            <person name="Jeong J.-H."/>
            <person name="Song I."/>
            <person name="Kim S."/>
            <person name="Choi T."/>
            <person name="Kim D."/>
            <person name="Ryu S."/>
            <person name="Kim W."/>
        </authorList>
    </citation>
    <scope>NUCLEOTIDE SEQUENCE [LARGE SCALE GENOMIC DNA]</scope>
    <source>
        <tissue evidence="1">Muscle</tissue>
    </source>
</reference>